<evidence type="ECO:0000256" key="12">
    <source>
        <dbReference type="ARBA" id="ARBA00023316"/>
    </source>
</evidence>
<evidence type="ECO:0000256" key="14">
    <source>
        <dbReference type="ARBA" id="ARBA00049902"/>
    </source>
</evidence>
<keyword evidence="12" id="KW-0961">Cell wall biogenesis/degradation</keyword>
<keyword evidence="2" id="KW-1003">Cell membrane</keyword>
<keyword evidence="11" id="KW-0511">Multifunctional enzyme</keyword>
<keyword evidence="15" id="KW-1133">Transmembrane helix</keyword>
<evidence type="ECO:0000259" key="17">
    <source>
        <dbReference type="Pfam" id="PF00912"/>
    </source>
</evidence>
<evidence type="ECO:0000256" key="2">
    <source>
        <dbReference type="ARBA" id="ARBA00022475"/>
    </source>
</evidence>
<dbReference type="SUPFAM" id="SSF53955">
    <property type="entry name" value="Lysozyme-like"/>
    <property type="match status" value="1"/>
</dbReference>
<dbReference type="PANTHER" id="PTHR32282">
    <property type="entry name" value="BINDING PROTEIN TRANSPEPTIDASE, PUTATIVE-RELATED"/>
    <property type="match status" value="1"/>
</dbReference>
<feature type="domain" description="Penicillin-binding protein transpeptidase" evidence="16">
    <location>
        <begin position="363"/>
        <end position="643"/>
    </location>
</feature>
<dbReference type="InterPro" id="IPR001264">
    <property type="entry name" value="Glyco_trans_51"/>
</dbReference>
<keyword evidence="15" id="KW-0812">Transmembrane</keyword>
<sequence>MAPIQRTWRTRKIGSLKPLQRLHAPRQFRVPHKRSGGSFPSRLVLLALIGGIASVVLIAGFFYVYSRDLPAVEEIRKGSIVIPESTKIYDRSSEHLLYTIHGEENRTRISLAEIPDFVKWATIATEDQDFYRRDLAIDFKGIARAILGLLRTHSLESSPGGSTITQQLVKNLILTREKTLSRKIKEIILSFRIEKTFTRDEILELYLNQIPYGSNAYGIEQSSQTFFGKSAKHLTLSQSAILAALPKATTRLSPFGSQTDELFDRQRAILKQMLNEGYISEDEWNRALTEEIAFKKSPERIEAPHFVMYVREILAHRYGDSALEHDGLNVITTLDYDLQKIAEKAVAEGAKTNDQKGADNAGLVAIDPKTGQILAMVGSRDYFDTDHEGNFNVALANRQPGSSFKPIVYATLFTKGYTPDTILYDVETDFDPREGAEYKPQNYDGKFRGPVKIRAALAGSLNIPAVKALYLAGVETVLDYAARLGYTTLTDPGKVGLSLALGGGGVKLLEHTLAFAVLINDGVREETVSIMRVEKNNANVLEEWEESDGERVFSINSARMVIDILQDNSARAQVFGEGGPLVLKNRPAAVKTGTTNDYRDAWTIGGTPQIVAGVWAGNNDNSPMNKGDGGSRAAAPIWNAFMQGALKNTEVIQFPKPEIPVTGKPILDGTLDGAIKVKVDKVSGKLATEYTPAEYIEEQSFAEFHSIFHYIDKSAPLGPAPVQPSLDPQYSEWEKGITLWVEKSGSSDKLTKPPTEYDDAHVPANIPYLAILSPAPRAELHEDSVLVEIDVTAKRHLAKVEYELDGQFRESAGLLPYSRRVYFGSIPDGAHIITVTAFDDAGNRAKQEVEIALSRGKSAGETSPLIPATPGVTILAPTKDAVIARDQFPFTVRLFVDKSELAELVNVYYNDKNGNPMLIGTVTSIAEEPIGVSWKTSPSPGSYTMYAILIDKNGESYRSEVKIIVN</sequence>
<evidence type="ECO:0000256" key="3">
    <source>
        <dbReference type="ARBA" id="ARBA00022645"/>
    </source>
</evidence>
<dbReference type="GO" id="GO:0009252">
    <property type="term" value="P:peptidoglycan biosynthetic process"/>
    <property type="evidence" value="ECO:0007669"/>
    <property type="project" value="UniProtKB-KW"/>
</dbReference>
<dbReference type="InterPro" id="IPR013783">
    <property type="entry name" value="Ig-like_fold"/>
</dbReference>
<evidence type="ECO:0000256" key="13">
    <source>
        <dbReference type="ARBA" id="ARBA00044770"/>
    </source>
</evidence>
<dbReference type="Pfam" id="PF00905">
    <property type="entry name" value="Transpeptidase"/>
    <property type="match status" value="1"/>
</dbReference>
<evidence type="ECO:0000256" key="6">
    <source>
        <dbReference type="ARBA" id="ARBA00022679"/>
    </source>
</evidence>
<keyword evidence="10 15" id="KW-0472">Membrane</keyword>
<reference evidence="18 19" key="1">
    <citation type="journal article" date="2016" name="Nat. Commun.">
        <title>Thousands of microbial genomes shed light on interconnected biogeochemical processes in an aquifer system.</title>
        <authorList>
            <person name="Anantharaman K."/>
            <person name="Brown C.T."/>
            <person name="Hug L.A."/>
            <person name="Sharon I."/>
            <person name="Castelle C.J."/>
            <person name="Probst A.J."/>
            <person name="Thomas B.C."/>
            <person name="Singh A."/>
            <person name="Wilkins M.J."/>
            <person name="Karaoz U."/>
            <person name="Brodie E.L."/>
            <person name="Williams K.H."/>
            <person name="Hubbard S.S."/>
            <person name="Banfield J.F."/>
        </authorList>
    </citation>
    <scope>NUCLEOTIDE SEQUENCE [LARGE SCALE GENOMIC DNA]</scope>
</reference>
<keyword evidence="8" id="KW-0133">Cell shape</keyword>
<evidence type="ECO:0000259" key="16">
    <source>
        <dbReference type="Pfam" id="PF00905"/>
    </source>
</evidence>
<evidence type="ECO:0000256" key="7">
    <source>
        <dbReference type="ARBA" id="ARBA00022801"/>
    </source>
</evidence>
<accession>A0A1G2A9I7</accession>
<keyword evidence="5" id="KW-0328">Glycosyltransferase</keyword>
<comment type="subcellular location">
    <subcellularLocation>
        <location evidence="1">Cell membrane</location>
    </subcellularLocation>
</comment>
<dbReference type="GO" id="GO:0008360">
    <property type="term" value="P:regulation of cell shape"/>
    <property type="evidence" value="ECO:0007669"/>
    <property type="project" value="UniProtKB-KW"/>
</dbReference>
<evidence type="ECO:0000256" key="10">
    <source>
        <dbReference type="ARBA" id="ARBA00023136"/>
    </source>
</evidence>
<dbReference type="GO" id="GO:0030288">
    <property type="term" value="C:outer membrane-bounded periplasmic space"/>
    <property type="evidence" value="ECO:0007669"/>
    <property type="project" value="TreeGrafter"/>
</dbReference>
<dbReference type="PANTHER" id="PTHR32282:SF11">
    <property type="entry name" value="PENICILLIN-BINDING PROTEIN 1B"/>
    <property type="match status" value="1"/>
</dbReference>
<dbReference type="InterPro" id="IPR050396">
    <property type="entry name" value="Glycosyltr_51/Transpeptidase"/>
</dbReference>
<keyword evidence="4" id="KW-0645">Protease</keyword>
<keyword evidence="6" id="KW-0808">Transferase</keyword>
<gene>
    <name evidence="18" type="ORF">A3H61_02935</name>
</gene>
<evidence type="ECO:0000256" key="15">
    <source>
        <dbReference type="SAM" id="Phobius"/>
    </source>
</evidence>
<evidence type="ECO:0000256" key="5">
    <source>
        <dbReference type="ARBA" id="ARBA00022676"/>
    </source>
</evidence>
<evidence type="ECO:0000256" key="1">
    <source>
        <dbReference type="ARBA" id="ARBA00004236"/>
    </source>
</evidence>
<dbReference type="EC" id="2.4.99.28" evidence="13"/>
<dbReference type="InterPro" id="IPR023346">
    <property type="entry name" value="Lysozyme-like_dom_sf"/>
</dbReference>
<dbReference type="GO" id="GO:0008658">
    <property type="term" value="F:penicillin binding"/>
    <property type="evidence" value="ECO:0007669"/>
    <property type="project" value="InterPro"/>
</dbReference>
<organism evidence="18 19">
    <name type="scientific">Candidatus Jacksonbacteria bacterium RIFCSPLOWO2_02_FULL_44_20</name>
    <dbReference type="NCBI Taxonomy" id="1798460"/>
    <lineage>
        <taxon>Bacteria</taxon>
        <taxon>Candidatus Jacksoniibacteriota</taxon>
    </lineage>
</organism>
<evidence type="ECO:0000313" key="19">
    <source>
        <dbReference type="Proteomes" id="UP000178315"/>
    </source>
</evidence>
<name>A0A1G2A9I7_9BACT</name>
<proteinExistence type="predicted"/>
<dbReference type="GO" id="GO:0004180">
    <property type="term" value="F:carboxypeptidase activity"/>
    <property type="evidence" value="ECO:0007669"/>
    <property type="project" value="UniProtKB-KW"/>
</dbReference>
<dbReference type="Gene3D" id="2.60.40.10">
    <property type="entry name" value="Immunoglobulins"/>
    <property type="match status" value="2"/>
</dbReference>
<evidence type="ECO:0000256" key="9">
    <source>
        <dbReference type="ARBA" id="ARBA00022984"/>
    </source>
</evidence>
<dbReference type="InterPro" id="IPR012338">
    <property type="entry name" value="Beta-lactam/transpept-like"/>
</dbReference>
<keyword evidence="9" id="KW-0573">Peptidoglycan synthesis</keyword>
<dbReference type="Gene3D" id="3.40.710.10">
    <property type="entry name" value="DD-peptidase/beta-lactamase superfamily"/>
    <property type="match status" value="1"/>
</dbReference>
<dbReference type="InterPro" id="IPR001460">
    <property type="entry name" value="PCN-bd_Tpept"/>
</dbReference>
<dbReference type="Pfam" id="PF00912">
    <property type="entry name" value="Transgly"/>
    <property type="match status" value="1"/>
</dbReference>
<dbReference type="GO" id="GO:0006508">
    <property type="term" value="P:proteolysis"/>
    <property type="evidence" value="ECO:0007669"/>
    <property type="project" value="UniProtKB-KW"/>
</dbReference>
<dbReference type="EMBL" id="MHJU01000017">
    <property type="protein sequence ID" value="OGY73136.1"/>
    <property type="molecule type" value="Genomic_DNA"/>
</dbReference>
<evidence type="ECO:0000256" key="8">
    <source>
        <dbReference type="ARBA" id="ARBA00022960"/>
    </source>
</evidence>
<dbReference type="GO" id="GO:0005886">
    <property type="term" value="C:plasma membrane"/>
    <property type="evidence" value="ECO:0007669"/>
    <property type="project" value="UniProtKB-SubCell"/>
</dbReference>
<dbReference type="AlphaFoldDB" id="A0A1G2A9I7"/>
<feature type="domain" description="Glycosyl transferase family 51" evidence="17">
    <location>
        <begin position="95"/>
        <end position="273"/>
    </location>
</feature>
<keyword evidence="7" id="KW-0378">Hydrolase</keyword>
<comment type="caution">
    <text evidence="18">The sequence shown here is derived from an EMBL/GenBank/DDBJ whole genome shotgun (WGS) entry which is preliminary data.</text>
</comment>
<protein>
    <recommendedName>
        <fullName evidence="13">peptidoglycan glycosyltransferase</fullName>
        <ecNumber evidence="13">2.4.99.28</ecNumber>
    </recommendedName>
</protein>
<dbReference type="SUPFAM" id="SSF56601">
    <property type="entry name" value="beta-lactamase/transpeptidase-like"/>
    <property type="match status" value="1"/>
</dbReference>
<evidence type="ECO:0000256" key="4">
    <source>
        <dbReference type="ARBA" id="ARBA00022670"/>
    </source>
</evidence>
<dbReference type="Proteomes" id="UP000178315">
    <property type="component" value="Unassembled WGS sequence"/>
</dbReference>
<comment type="catalytic activity">
    <reaction evidence="14">
        <text>[GlcNAc-(1-&gt;4)-Mur2Ac(oyl-L-Ala-gamma-D-Glu-L-Lys-D-Ala-D-Ala)](n)-di-trans,octa-cis-undecaprenyl diphosphate + beta-D-GlcNAc-(1-&gt;4)-Mur2Ac(oyl-L-Ala-gamma-D-Glu-L-Lys-D-Ala-D-Ala)-di-trans,octa-cis-undecaprenyl diphosphate = [GlcNAc-(1-&gt;4)-Mur2Ac(oyl-L-Ala-gamma-D-Glu-L-Lys-D-Ala-D-Ala)](n+1)-di-trans,octa-cis-undecaprenyl diphosphate + di-trans,octa-cis-undecaprenyl diphosphate + H(+)</text>
        <dbReference type="Rhea" id="RHEA:23708"/>
        <dbReference type="Rhea" id="RHEA-COMP:9602"/>
        <dbReference type="Rhea" id="RHEA-COMP:9603"/>
        <dbReference type="ChEBI" id="CHEBI:15378"/>
        <dbReference type="ChEBI" id="CHEBI:58405"/>
        <dbReference type="ChEBI" id="CHEBI:60033"/>
        <dbReference type="ChEBI" id="CHEBI:78435"/>
        <dbReference type="EC" id="2.4.99.28"/>
    </reaction>
</comment>
<keyword evidence="3" id="KW-0121">Carboxypeptidase</keyword>
<feature type="transmembrane region" description="Helical" evidence="15">
    <location>
        <begin position="43"/>
        <end position="65"/>
    </location>
</feature>
<evidence type="ECO:0000313" key="18">
    <source>
        <dbReference type="EMBL" id="OGY73136.1"/>
    </source>
</evidence>
<dbReference type="GO" id="GO:0071555">
    <property type="term" value="P:cell wall organization"/>
    <property type="evidence" value="ECO:0007669"/>
    <property type="project" value="UniProtKB-KW"/>
</dbReference>
<evidence type="ECO:0000256" key="11">
    <source>
        <dbReference type="ARBA" id="ARBA00023268"/>
    </source>
</evidence>
<dbReference type="InterPro" id="IPR036950">
    <property type="entry name" value="PBP_transglycosylase"/>
</dbReference>
<dbReference type="GO" id="GO:0008955">
    <property type="term" value="F:peptidoglycan glycosyltransferase activity"/>
    <property type="evidence" value="ECO:0007669"/>
    <property type="project" value="UniProtKB-EC"/>
</dbReference>
<dbReference type="Gene3D" id="1.10.3810.10">
    <property type="entry name" value="Biosynthetic peptidoglycan transglycosylase-like"/>
    <property type="match status" value="1"/>
</dbReference>